<evidence type="ECO:0008006" key="3">
    <source>
        <dbReference type="Google" id="ProtNLM"/>
    </source>
</evidence>
<proteinExistence type="predicted"/>
<reference evidence="1 2" key="1">
    <citation type="submission" date="2020-11" db="EMBL/GenBank/DDBJ databases">
        <title>Sequencing the genomes of 1000 actinobacteria strains.</title>
        <authorList>
            <person name="Klenk H.-P."/>
        </authorList>
    </citation>
    <scope>NUCLEOTIDE SEQUENCE [LARGE SCALE GENOMIC DNA]</scope>
    <source>
        <strain evidence="1 2">DSM 101695</strain>
    </source>
</reference>
<protein>
    <recommendedName>
        <fullName evidence="3">DUF4304 domain-containing protein</fullName>
    </recommendedName>
</protein>
<organism evidence="1 2">
    <name type="scientific">Micromonospora vinacea</name>
    <dbReference type="NCBI Taxonomy" id="709878"/>
    <lineage>
        <taxon>Bacteria</taxon>
        <taxon>Bacillati</taxon>
        <taxon>Actinomycetota</taxon>
        <taxon>Actinomycetes</taxon>
        <taxon>Micromonosporales</taxon>
        <taxon>Micromonosporaceae</taxon>
        <taxon>Micromonospora</taxon>
    </lineage>
</organism>
<comment type="caution">
    <text evidence="1">The sequence shown here is derived from an EMBL/GenBank/DDBJ whole genome shotgun (WGS) entry which is preliminary data.</text>
</comment>
<evidence type="ECO:0000313" key="2">
    <source>
        <dbReference type="Proteomes" id="UP000631791"/>
    </source>
</evidence>
<gene>
    <name evidence="1" type="ORF">IW249_004270</name>
</gene>
<dbReference type="RefSeq" id="WP_196922396.1">
    <property type="nucleotide sequence ID" value="NZ_JADOTY010000001.1"/>
</dbReference>
<accession>A0ABS0K5G8</accession>
<sequence length="212" mass="23104">MTSGPEPATPIAVRVADRLNDRLEAGGWRRHRFVPDDEVAFVRKPFNGVVFHFGVNLAGRHIVSLDSTAGVEHVAAAELQRCLYGRRGTVCQVGASMIDLIRGQEPTNVAPSRWWVASPEQVDEAVAQLVADLWSYGEPFLARHQTLSAVVDTLLGQPKSQVEYGPLAVCLAMLGDLPKARAMLAQFGAARQVFAGGPTETFIHNFTQRFGI</sequence>
<keyword evidence="2" id="KW-1185">Reference proteome</keyword>
<name>A0ABS0K5G8_9ACTN</name>
<dbReference type="EMBL" id="JADOTY010000001">
    <property type="protein sequence ID" value="MBG6103856.1"/>
    <property type="molecule type" value="Genomic_DNA"/>
</dbReference>
<evidence type="ECO:0000313" key="1">
    <source>
        <dbReference type="EMBL" id="MBG6103856.1"/>
    </source>
</evidence>
<dbReference type="Proteomes" id="UP000631791">
    <property type="component" value="Unassembled WGS sequence"/>
</dbReference>